<dbReference type="InterPro" id="IPR014729">
    <property type="entry name" value="Rossmann-like_a/b/a_fold"/>
</dbReference>
<gene>
    <name evidence="2" type="ORF">IFM89_034298</name>
</gene>
<dbReference type="Gene3D" id="3.40.50.620">
    <property type="entry name" value="HUPs"/>
    <property type="match status" value="1"/>
</dbReference>
<dbReference type="PANTHER" id="PTHR47832">
    <property type="entry name" value="DNA PHOTOLYASE"/>
    <property type="match status" value="1"/>
</dbReference>
<dbReference type="InterPro" id="IPR029058">
    <property type="entry name" value="AB_hydrolase_fold"/>
</dbReference>
<dbReference type="AlphaFoldDB" id="A0A835IIQ2"/>
<dbReference type="Proteomes" id="UP000631114">
    <property type="component" value="Unassembled WGS sequence"/>
</dbReference>
<dbReference type="InterPro" id="IPR000073">
    <property type="entry name" value="AB_hydrolase_1"/>
</dbReference>
<dbReference type="SUPFAM" id="SSF52425">
    <property type="entry name" value="Cryptochrome/photolyase, N-terminal domain"/>
    <property type="match status" value="1"/>
</dbReference>
<organism evidence="2 3">
    <name type="scientific">Coptis chinensis</name>
    <dbReference type="NCBI Taxonomy" id="261450"/>
    <lineage>
        <taxon>Eukaryota</taxon>
        <taxon>Viridiplantae</taxon>
        <taxon>Streptophyta</taxon>
        <taxon>Embryophyta</taxon>
        <taxon>Tracheophyta</taxon>
        <taxon>Spermatophyta</taxon>
        <taxon>Magnoliopsida</taxon>
        <taxon>Ranunculales</taxon>
        <taxon>Ranunculaceae</taxon>
        <taxon>Coptidoideae</taxon>
        <taxon>Coptis</taxon>
    </lineage>
</organism>
<feature type="domain" description="AB hydrolase-1" evidence="1">
    <location>
        <begin position="402"/>
        <end position="511"/>
    </location>
</feature>
<dbReference type="Pfam" id="PF12697">
    <property type="entry name" value="Abhydrolase_6"/>
    <property type="match status" value="1"/>
</dbReference>
<evidence type="ECO:0000313" key="2">
    <source>
        <dbReference type="EMBL" id="KAF9617147.1"/>
    </source>
</evidence>
<dbReference type="Gene3D" id="1.25.40.80">
    <property type="match status" value="1"/>
</dbReference>
<reference evidence="2 3" key="1">
    <citation type="submission" date="2020-10" db="EMBL/GenBank/DDBJ databases">
        <title>The Coptis chinensis genome and diversification of protoberbering-type alkaloids.</title>
        <authorList>
            <person name="Wang B."/>
            <person name="Shu S."/>
            <person name="Song C."/>
            <person name="Liu Y."/>
        </authorList>
    </citation>
    <scope>NUCLEOTIDE SEQUENCE [LARGE SCALE GENOMIC DNA]</scope>
    <source>
        <strain evidence="2">HL-2020</strain>
        <tissue evidence="2">Leaf</tissue>
    </source>
</reference>
<sequence length="790" mass="88713">MERPLNSTPHQWHFSCILTSVSLPSVLEHNYTNNLFFLEQNQKTMTWHYYGSNMILESMITQPSCPRLHTTNHFSLSTSSTTVSFPVSFSDEKLELVLLALQDLKTCLQNQGSNLMIRFGAAESIVSQIVSEIVDSCDKFGLENVASINVFAEEEVEYNLRSMMESVKDCLLNLSLSQGSAQLVQWWTPFYDIKDLEKLPAFYPDFKKLKLSPTSPLASPVLPRLDIDLDWGNVPSFDQVQRYVLSVNPLKLNDKWTSVKRVSAKSVLSNGSLKKVKVPSDVGKGSQILVHEKLRSAESRNGASFGALFSSVLSLGIISRRKVYYEAIKYEKERNAGFLSPFGYSAATVAAAADTVCLMEWYWLLGLKSQTYSEGIHSVRIWRWNDYLIQYTVLGDEGPASLLVHGFGAFLEHYRDNVNPIADAGNRVWALTLLGFGKSEKPNIVYTELMWAELIRDFIVDVVGEPVHLVGNSIGGYFAAIVAGLWPTLAKSVILINAAGSVITGNPSSPVNEEMTMINALTWTVNIVGSMFPSLLQFDICRRFSCRSPGFLCRENGSLLVHEVQRLVYLKEDPWALEMRLYCDLVDSFPTELSEERRVSSAAWLGSRILLLYLRSNVGNIVKNCYPTVSLLLTLLPFIIFDAILYRVLIEIVSVCRTENELMIGLSVKCFGQYPYFLLPCQAGLDLCFTPRKSQDPGVLMVLESVFSFDLSIPVNYLFESFGGKVLIIQGMKDPLSNSESKLSELRECCIGIEIRELDAGHCPHDERPEEVNSFICEWIVNMERSLLPC</sequence>
<dbReference type="PANTHER" id="PTHR47832:SF1">
    <property type="entry name" value="DNA PHOTOLYASE"/>
    <property type="match status" value="1"/>
</dbReference>
<name>A0A835IIQ2_9MAGN</name>
<keyword evidence="3" id="KW-1185">Reference proteome</keyword>
<accession>A0A835IIQ2</accession>
<evidence type="ECO:0000259" key="1">
    <source>
        <dbReference type="Pfam" id="PF12697"/>
    </source>
</evidence>
<dbReference type="SUPFAM" id="SSF53474">
    <property type="entry name" value="alpha/beta-Hydrolases"/>
    <property type="match status" value="1"/>
</dbReference>
<protein>
    <recommendedName>
        <fullName evidence="1">AB hydrolase-1 domain-containing protein</fullName>
    </recommendedName>
</protein>
<proteinExistence type="predicted"/>
<dbReference type="EMBL" id="JADFTS010000003">
    <property type="protein sequence ID" value="KAF9617147.1"/>
    <property type="molecule type" value="Genomic_DNA"/>
</dbReference>
<evidence type="ECO:0000313" key="3">
    <source>
        <dbReference type="Proteomes" id="UP000631114"/>
    </source>
</evidence>
<dbReference type="InterPro" id="IPR036155">
    <property type="entry name" value="Crypto/Photolyase_N_sf"/>
</dbReference>
<comment type="caution">
    <text evidence="2">The sequence shown here is derived from an EMBL/GenBank/DDBJ whole genome shotgun (WGS) entry which is preliminary data.</text>
</comment>
<dbReference type="Gene3D" id="3.40.50.1820">
    <property type="entry name" value="alpha/beta hydrolase"/>
    <property type="match status" value="2"/>
</dbReference>
<dbReference type="OrthoDB" id="408373at2759"/>